<evidence type="ECO:0000259" key="3">
    <source>
        <dbReference type="Pfam" id="PF17853"/>
    </source>
</evidence>
<dbReference type="InterPro" id="IPR051448">
    <property type="entry name" value="CdaR-like_regulators"/>
</dbReference>
<evidence type="ECO:0000259" key="2">
    <source>
        <dbReference type="Pfam" id="PF13556"/>
    </source>
</evidence>
<comment type="similarity">
    <text evidence="1">Belongs to the CdaR family.</text>
</comment>
<name>A0A6N8F252_PAEMA</name>
<evidence type="ECO:0000256" key="1">
    <source>
        <dbReference type="ARBA" id="ARBA00006754"/>
    </source>
</evidence>
<accession>A0A6N8F252</accession>
<dbReference type="Pfam" id="PF17853">
    <property type="entry name" value="GGDEF_2"/>
    <property type="match status" value="1"/>
</dbReference>
<evidence type="ECO:0000313" key="4">
    <source>
        <dbReference type="EMBL" id="MUG24973.1"/>
    </source>
</evidence>
<comment type="caution">
    <text evidence="4">The sequence shown here is derived from an EMBL/GenBank/DDBJ whole genome shotgun (WGS) entry which is preliminary data.</text>
</comment>
<dbReference type="PANTHER" id="PTHR33744:SF1">
    <property type="entry name" value="DNA-BINDING TRANSCRIPTIONAL ACTIVATOR ADER"/>
    <property type="match status" value="1"/>
</dbReference>
<feature type="domain" description="PucR C-terminal helix-turn-helix" evidence="2">
    <location>
        <begin position="419"/>
        <end position="477"/>
    </location>
</feature>
<dbReference type="EMBL" id="WNZZ01000019">
    <property type="protein sequence ID" value="MUG24973.1"/>
    <property type="molecule type" value="Genomic_DNA"/>
</dbReference>
<dbReference type="AlphaFoldDB" id="A0A6N8F252"/>
<gene>
    <name evidence="4" type="ORF">GNQ08_21645</name>
</gene>
<reference evidence="4 5" key="1">
    <citation type="submission" date="2019-11" db="EMBL/GenBank/DDBJ databases">
        <title>Draft genome sequences of five Paenibacillus species of dairy origin.</title>
        <authorList>
            <person name="Olajide A.M."/>
            <person name="Chen S."/>
            <person name="Lapointe G."/>
        </authorList>
    </citation>
    <scope>NUCLEOTIDE SEQUENCE [LARGE SCALE GENOMIC DNA]</scope>
    <source>
        <strain evidence="4 5">3CT49</strain>
    </source>
</reference>
<feature type="domain" description="CdaR GGDEF-like" evidence="3">
    <location>
        <begin position="233"/>
        <end position="366"/>
    </location>
</feature>
<sequence length="481" mass="53530">MHDHFNAAFTGSAGLGIKTKRFLAEIPESVLALADELRFPLIELALSPSLGELLQESLNFILEKHNDELRYALRMHRDFSALIMKGGGHDAIIQALSGLVGGEGMLVDQRGRVIGGSAGRSGAAGTARLQEQIQAAAAGMRSCGGKVAEFCLLPGGDGERCEVIMHAIELPYHSAYLVLVNAGLAESPLPRLAIEQAANVIGFELVKQQALKERFRRYKDEFFEELIAGTFNSRQEILSLGKRYGLRDAAGYMCAAGKLDDPGRNGAEGGNAPYQRRDHLYELLKTKLDVHELPALLFNSKEMFVIVLQRGWDAGAGELPLVPCLIQFQEELEREEGLSFSFGIGNQAEQATGLPNAYKEAVSALHTGYQSRQTRFIQYYRTKEVFELLKMVPDVALTDFYQETFQAILETDDRERQDLMDTARVFLETQGQIGETAKRLFVHRNTVAYRLAKFEQLTRCNLRDPDDSLRLRLAFLAEKLL</sequence>
<protein>
    <submittedName>
        <fullName evidence="4">PucR family transcriptional regulator</fullName>
    </submittedName>
</protein>
<evidence type="ECO:0000313" key="5">
    <source>
        <dbReference type="Proteomes" id="UP000442469"/>
    </source>
</evidence>
<proteinExistence type="inferred from homology"/>
<dbReference type="InterPro" id="IPR042070">
    <property type="entry name" value="PucR_C-HTH_sf"/>
</dbReference>
<dbReference type="Pfam" id="PF13556">
    <property type="entry name" value="HTH_30"/>
    <property type="match status" value="1"/>
</dbReference>
<dbReference type="PANTHER" id="PTHR33744">
    <property type="entry name" value="CARBOHYDRATE DIACID REGULATOR"/>
    <property type="match status" value="1"/>
</dbReference>
<dbReference type="Gene3D" id="1.10.10.2840">
    <property type="entry name" value="PucR C-terminal helix-turn-helix domain"/>
    <property type="match status" value="1"/>
</dbReference>
<dbReference type="InterPro" id="IPR025736">
    <property type="entry name" value="PucR_C-HTH_dom"/>
</dbReference>
<dbReference type="Proteomes" id="UP000442469">
    <property type="component" value="Unassembled WGS sequence"/>
</dbReference>
<dbReference type="InterPro" id="IPR041522">
    <property type="entry name" value="CdaR_GGDEF"/>
</dbReference>
<organism evidence="4 5">
    <name type="scientific">Paenibacillus macerans</name>
    <name type="common">Bacillus macerans</name>
    <dbReference type="NCBI Taxonomy" id="44252"/>
    <lineage>
        <taxon>Bacteria</taxon>
        <taxon>Bacillati</taxon>
        <taxon>Bacillota</taxon>
        <taxon>Bacilli</taxon>
        <taxon>Bacillales</taxon>
        <taxon>Paenibacillaceae</taxon>
        <taxon>Paenibacillus</taxon>
    </lineage>
</organism>